<dbReference type="EMBL" id="CP041742">
    <property type="protein sequence ID" value="QDQ74780.1"/>
    <property type="molecule type" value="Genomic_DNA"/>
</dbReference>
<dbReference type="PANTHER" id="PTHR30050">
    <property type="entry name" value="CHROMOSOMAL REPLICATION INITIATOR PROTEIN DNAA"/>
    <property type="match status" value="1"/>
</dbReference>
<dbReference type="InterPro" id="IPR017788">
    <property type="entry name" value="Hda"/>
</dbReference>
<dbReference type="SUPFAM" id="SSF52540">
    <property type="entry name" value="P-loop containing nucleoside triphosphate hydrolases"/>
    <property type="match status" value="1"/>
</dbReference>
<feature type="domain" description="Hda lid" evidence="1">
    <location>
        <begin position="153"/>
        <end position="217"/>
    </location>
</feature>
<name>A0A516V8F5_9GAMM</name>
<dbReference type="AlphaFoldDB" id="A0A516V8F5"/>
<sequence length="220" mass="23808">MPPDQRFDTFVAAPPAALAQLRALARGESSDAIYVEGAHGTGKSHLLRATCAGADALGRSVAYLPLESLRGRLRDALELLAGRDLVAVDGLEAIAGEREDEVALFDLHNRTRAEGVALFYAASAAPAELGFVLPDLVSRLSQCHRIALSPLDDDDRREVLRLRARHRGVAFDDAAIDWLLRRAGRDLAGLTALLDRLDRASLAAQRRITVPFLREVLGTS</sequence>
<reference evidence="2 3" key="1">
    <citation type="submission" date="2019-07" db="EMBL/GenBank/DDBJ databases">
        <title>Lysobacter weifangensis sp. nov., isolated from bensulfuron-methyl contaminated farmland soil.</title>
        <authorList>
            <person name="Zhao H."/>
        </authorList>
    </citation>
    <scope>NUCLEOTIDE SEQUENCE [LARGE SCALE GENOMIC DNA]</scope>
    <source>
        <strain evidence="2 3">CC-Bw-6</strain>
    </source>
</reference>
<dbReference type="GO" id="GO:0006270">
    <property type="term" value="P:DNA replication initiation"/>
    <property type="evidence" value="ECO:0007669"/>
    <property type="project" value="TreeGrafter"/>
</dbReference>
<dbReference type="Gene3D" id="3.40.50.300">
    <property type="entry name" value="P-loop containing nucleotide triphosphate hydrolases"/>
    <property type="match status" value="1"/>
</dbReference>
<dbReference type="Pfam" id="PF22688">
    <property type="entry name" value="Hda_lid"/>
    <property type="match status" value="1"/>
</dbReference>
<evidence type="ECO:0000259" key="1">
    <source>
        <dbReference type="Pfam" id="PF22688"/>
    </source>
</evidence>
<dbReference type="OrthoDB" id="9784878at2"/>
<dbReference type="Proteomes" id="UP000315891">
    <property type="component" value="Chromosome"/>
</dbReference>
<dbReference type="GO" id="GO:0032297">
    <property type="term" value="P:negative regulation of DNA-templated DNA replication initiation"/>
    <property type="evidence" value="ECO:0007669"/>
    <property type="project" value="InterPro"/>
</dbReference>
<dbReference type="Gene3D" id="1.10.8.60">
    <property type="match status" value="1"/>
</dbReference>
<evidence type="ECO:0000313" key="2">
    <source>
        <dbReference type="EMBL" id="QDQ74780.1"/>
    </source>
</evidence>
<protein>
    <submittedName>
        <fullName evidence="2">DnaA regulatory inactivator Hda</fullName>
    </submittedName>
</protein>
<gene>
    <name evidence="2" type="ORF">FNZ56_06180</name>
</gene>
<proteinExistence type="predicted"/>
<dbReference type="InterPro" id="IPR027417">
    <property type="entry name" value="P-loop_NTPase"/>
</dbReference>
<dbReference type="InterPro" id="IPR055199">
    <property type="entry name" value="Hda_lid"/>
</dbReference>
<evidence type="ECO:0000313" key="3">
    <source>
        <dbReference type="Proteomes" id="UP000315891"/>
    </source>
</evidence>
<keyword evidence="3" id="KW-1185">Reference proteome</keyword>
<dbReference type="NCBIfam" id="TIGR03420">
    <property type="entry name" value="DnaA_homol_Hda"/>
    <property type="match status" value="1"/>
</dbReference>
<dbReference type="PANTHER" id="PTHR30050:SF5">
    <property type="entry name" value="DNAA REGULATORY INACTIVATOR HDA"/>
    <property type="match status" value="1"/>
</dbReference>
<organism evidence="2 3">
    <name type="scientific">Pseudoluteimonas lycopersici</name>
    <dbReference type="NCBI Taxonomy" id="1324796"/>
    <lineage>
        <taxon>Bacteria</taxon>
        <taxon>Pseudomonadati</taxon>
        <taxon>Pseudomonadota</taxon>
        <taxon>Gammaproteobacteria</taxon>
        <taxon>Lysobacterales</taxon>
        <taxon>Lysobacteraceae</taxon>
        <taxon>Pseudoluteimonas</taxon>
    </lineage>
</organism>
<accession>A0A516V8F5</accession>